<keyword evidence="2" id="KW-1133">Transmembrane helix</keyword>
<name>A0AAN6MZD0_9PEZI</name>
<protein>
    <recommendedName>
        <fullName evidence="5">Transmembrane protein</fullName>
    </recommendedName>
</protein>
<feature type="compositionally biased region" description="Low complexity" evidence="1">
    <location>
        <begin position="58"/>
        <end position="74"/>
    </location>
</feature>
<feature type="compositionally biased region" description="Polar residues" evidence="1">
    <location>
        <begin position="113"/>
        <end position="128"/>
    </location>
</feature>
<evidence type="ECO:0000313" key="3">
    <source>
        <dbReference type="EMBL" id="KAK3936310.1"/>
    </source>
</evidence>
<evidence type="ECO:0008006" key="5">
    <source>
        <dbReference type="Google" id="ProtNLM"/>
    </source>
</evidence>
<keyword evidence="4" id="KW-1185">Reference proteome</keyword>
<feature type="transmembrane region" description="Helical" evidence="2">
    <location>
        <begin position="20"/>
        <end position="39"/>
    </location>
</feature>
<sequence>MTLGMQSVMLLAPEHTFHVPALTLVLILCTLLVCVTGSVRRSKLFHPVHVIKHERPQLHPLSNSPLPSSSPSVPDAVGVGATEKAQNEHNSSSPTQHTSVAVIPWRTCFSLPSHSPNPTSARAASDTSLDARKGPHSSAYRSDDNNQEDGPLASILGLHTAVANGSGSEDHMFSGIGSQFQLRTSYISLRRDSGYESE</sequence>
<evidence type="ECO:0000313" key="4">
    <source>
        <dbReference type="Proteomes" id="UP001303473"/>
    </source>
</evidence>
<feature type="region of interest" description="Disordered" evidence="1">
    <location>
        <begin position="56"/>
        <end position="77"/>
    </location>
</feature>
<dbReference type="Proteomes" id="UP001303473">
    <property type="component" value="Unassembled WGS sequence"/>
</dbReference>
<keyword evidence="2" id="KW-0472">Membrane</keyword>
<accession>A0AAN6MZD0</accession>
<organism evidence="3 4">
    <name type="scientific">Diplogelasinospora grovesii</name>
    <dbReference type="NCBI Taxonomy" id="303347"/>
    <lineage>
        <taxon>Eukaryota</taxon>
        <taxon>Fungi</taxon>
        <taxon>Dikarya</taxon>
        <taxon>Ascomycota</taxon>
        <taxon>Pezizomycotina</taxon>
        <taxon>Sordariomycetes</taxon>
        <taxon>Sordariomycetidae</taxon>
        <taxon>Sordariales</taxon>
        <taxon>Diplogelasinosporaceae</taxon>
        <taxon>Diplogelasinospora</taxon>
    </lineage>
</organism>
<dbReference type="AlphaFoldDB" id="A0AAN6MZD0"/>
<evidence type="ECO:0000256" key="2">
    <source>
        <dbReference type="SAM" id="Phobius"/>
    </source>
</evidence>
<feature type="region of interest" description="Disordered" evidence="1">
    <location>
        <begin position="113"/>
        <end position="152"/>
    </location>
</feature>
<proteinExistence type="predicted"/>
<comment type="caution">
    <text evidence="3">The sequence shown here is derived from an EMBL/GenBank/DDBJ whole genome shotgun (WGS) entry which is preliminary data.</text>
</comment>
<gene>
    <name evidence="3" type="ORF">QBC46DRAFT_32445</name>
</gene>
<keyword evidence="2" id="KW-0812">Transmembrane</keyword>
<dbReference type="EMBL" id="MU853888">
    <property type="protein sequence ID" value="KAK3936310.1"/>
    <property type="molecule type" value="Genomic_DNA"/>
</dbReference>
<reference evidence="4" key="1">
    <citation type="journal article" date="2023" name="Mol. Phylogenet. Evol.">
        <title>Genome-scale phylogeny and comparative genomics of the fungal order Sordariales.</title>
        <authorList>
            <person name="Hensen N."/>
            <person name="Bonometti L."/>
            <person name="Westerberg I."/>
            <person name="Brannstrom I.O."/>
            <person name="Guillou S."/>
            <person name="Cros-Aarteil S."/>
            <person name="Calhoun S."/>
            <person name="Haridas S."/>
            <person name="Kuo A."/>
            <person name="Mondo S."/>
            <person name="Pangilinan J."/>
            <person name="Riley R."/>
            <person name="LaButti K."/>
            <person name="Andreopoulos B."/>
            <person name="Lipzen A."/>
            <person name="Chen C."/>
            <person name="Yan M."/>
            <person name="Daum C."/>
            <person name="Ng V."/>
            <person name="Clum A."/>
            <person name="Steindorff A."/>
            <person name="Ohm R.A."/>
            <person name="Martin F."/>
            <person name="Silar P."/>
            <person name="Natvig D.O."/>
            <person name="Lalanne C."/>
            <person name="Gautier V."/>
            <person name="Ament-Velasquez S.L."/>
            <person name="Kruys A."/>
            <person name="Hutchinson M.I."/>
            <person name="Powell A.J."/>
            <person name="Barry K."/>
            <person name="Miller A.N."/>
            <person name="Grigoriev I.V."/>
            <person name="Debuchy R."/>
            <person name="Gladieux P."/>
            <person name="Hiltunen Thoren M."/>
            <person name="Johannesson H."/>
        </authorList>
    </citation>
    <scope>NUCLEOTIDE SEQUENCE [LARGE SCALE GENOMIC DNA]</scope>
    <source>
        <strain evidence="4">CBS 340.73</strain>
    </source>
</reference>
<evidence type="ECO:0000256" key="1">
    <source>
        <dbReference type="SAM" id="MobiDB-lite"/>
    </source>
</evidence>